<evidence type="ECO:0008006" key="5">
    <source>
        <dbReference type="Google" id="ProtNLM"/>
    </source>
</evidence>
<evidence type="ECO:0000313" key="3">
    <source>
        <dbReference type="EMBL" id="TKJ41841.1"/>
    </source>
</evidence>
<feature type="region of interest" description="Disordered" evidence="1">
    <location>
        <begin position="75"/>
        <end position="95"/>
    </location>
</feature>
<evidence type="ECO:0000256" key="1">
    <source>
        <dbReference type="SAM" id="MobiDB-lite"/>
    </source>
</evidence>
<name>A0A532V3P4_UNCL8</name>
<evidence type="ECO:0000313" key="4">
    <source>
        <dbReference type="Proteomes" id="UP000319619"/>
    </source>
</evidence>
<dbReference type="InterPro" id="IPR019099">
    <property type="entry name" value="Uncharacterised_PGPGW_TM"/>
</dbReference>
<protein>
    <recommendedName>
        <fullName evidence="5">Tellurium resistance protein TerC</fullName>
    </recommendedName>
</protein>
<dbReference type="Proteomes" id="UP000319619">
    <property type="component" value="Unassembled WGS sequence"/>
</dbReference>
<evidence type="ECO:0000256" key="2">
    <source>
        <dbReference type="SAM" id="Phobius"/>
    </source>
</evidence>
<keyword evidence="2" id="KW-0472">Membrane</keyword>
<keyword evidence="2" id="KW-0812">Transmembrane</keyword>
<dbReference type="AlphaFoldDB" id="A0A532V3P4"/>
<comment type="caution">
    <text evidence="3">The sequence shown here is derived from an EMBL/GenBank/DDBJ whole genome shotgun (WGS) entry which is preliminary data.</text>
</comment>
<feature type="transmembrane region" description="Helical" evidence="2">
    <location>
        <begin position="31"/>
        <end position="49"/>
    </location>
</feature>
<feature type="transmembrane region" description="Helical" evidence="2">
    <location>
        <begin position="7"/>
        <end position="25"/>
    </location>
</feature>
<sequence length="95" mass="10480">MIKLARKIIIAVIGLTIVLIGIIMLVTPGPAIIVIPLGLAVLATEFVWAKRILRRVREDGMKVGTAILKSMPFYRPKKKHNPTKANPEIEKSKVA</sequence>
<proteinExistence type="predicted"/>
<keyword evidence="2" id="KW-1133">Transmembrane helix</keyword>
<dbReference type="EMBL" id="NJBN01000002">
    <property type="protein sequence ID" value="TKJ41841.1"/>
    <property type="molecule type" value="Genomic_DNA"/>
</dbReference>
<organism evidence="3 4">
    <name type="scientific">candidate division LCP-89 bacterium B3_LCP</name>
    <dbReference type="NCBI Taxonomy" id="2012998"/>
    <lineage>
        <taxon>Bacteria</taxon>
        <taxon>Pseudomonadati</taxon>
        <taxon>Bacteria division LCP-89</taxon>
    </lineage>
</organism>
<gene>
    <name evidence="3" type="ORF">CEE37_04540</name>
</gene>
<reference evidence="3 4" key="1">
    <citation type="submission" date="2017-06" db="EMBL/GenBank/DDBJ databases">
        <title>Novel microbial phyla capable of carbon fixation and sulfur reduction in deep-sea sediments.</title>
        <authorList>
            <person name="Huang J."/>
            <person name="Baker B."/>
            <person name="Wang Y."/>
        </authorList>
    </citation>
    <scope>NUCLEOTIDE SEQUENCE [LARGE SCALE GENOMIC DNA]</scope>
    <source>
        <strain evidence="3">B3_LCP</strain>
    </source>
</reference>
<dbReference type="Pfam" id="PF09656">
    <property type="entry name" value="PGPGW"/>
    <property type="match status" value="1"/>
</dbReference>
<accession>A0A532V3P4</accession>